<dbReference type="CDD" id="cd10428">
    <property type="entry name" value="LFG_like"/>
    <property type="match status" value="1"/>
</dbReference>
<dbReference type="EMBL" id="QBIY01012003">
    <property type="protein sequence ID" value="RXN27529.1"/>
    <property type="molecule type" value="Genomic_DNA"/>
</dbReference>
<evidence type="ECO:0000256" key="5">
    <source>
        <dbReference type="SAM" id="MobiDB-lite"/>
    </source>
</evidence>
<reference evidence="7 9" key="1">
    <citation type="submission" date="2018-03" db="EMBL/GenBank/DDBJ databases">
        <title>Draft genome sequence of Rohu Carp (Labeo rohita).</title>
        <authorList>
            <person name="Das P."/>
            <person name="Kushwaha B."/>
            <person name="Joshi C.G."/>
            <person name="Kumar D."/>
            <person name="Nagpure N.S."/>
            <person name="Sahoo L."/>
            <person name="Das S.P."/>
            <person name="Bit A."/>
            <person name="Patnaik S."/>
            <person name="Meher P.K."/>
            <person name="Jayasankar P."/>
            <person name="Koringa P.G."/>
            <person name="Patel N.V."/>
            <person name="Hinsu A.T."/>
            <person name="Kumar R."/>
            <person name="Pandey M."/>
            <person name="Agarwal S."/>
            <person name="Srivastava S."/>
            <person name="Singh M."/>
            <person name="Iquebal M.A."/>
            <person name="Jaiswal S."/>
            <person name="Angadi U.B."/>
            <person name="Kumar N."/>
            <person name="Raza M."/>
            <person name="Shah T.M."/>
            <person name="Rai A."/>
            <person name="Jena J.K."/>
        </authorList>
    </citation>
    <scope>NUCLEOTIDE SEQUENCE [LARGE SCALE GENOMIC DNA]</scope>
    <source>
        <strain evidence="7">DASCIFA01</strain>
        <tissue evidence="7">Testis</tissue>
    </source>
</reference>
<feature type="transmembrane region" description="Helical" evidence="6">
    <location>
        <begin position="329"/>
        <end position="351"/>
    </location>
</feature>
<dbReference type="PANTHER" id="PTHR23291:SF77">
    <property type="entry name" value="GLUTAMATE RECEPTOR, IONOTROPIC, N-METHYL D-ASPARTATE-ASSOCIATED PROTEIN 1B (GLUTAMATE BINDING) ISOFORM X1"/>
    <property type="match status" value="1"/>
</dbReference>
<dbReference type="Proteomes" id="UP000290572">
    <property type="component" value="Unassembled WGS sequence"/>
</dbReference>
<comment type="subcellular location">
    <subcellularLocation>
        <location evidence="1">Membrane</location>
        <topology evidence="1">Multi-pass membrane protein</topology>
    </subcellularLocation>
</comment>
<organism evidence="7 9">
    <name type="scientific">Labeo rohita</name>
    <name type="common">Indian major carp</name>
    <name type="synonym">Cyprinus rohita</name>
    <dbReference type="NCBI Taxonomy" id="84645"/>
    <lineage>
        <taxon>Eukaryota</taxon>
        <taxon>Metazoa</taxon>
        <taxon>Chordata</taxon>
        <taxon>Craniata</taxon>
        <taxon>Vertebrata</taxon>
        <taxon>Euteleostomi</taxon>
        <taxon>Actinopterygii</taxon>
        <taxon>Neopterygii</taxon>
        <taxon>Teleostei</taxon>
        <taxon>Ostariophysi</taxon>
        <taxon>Cypriniformes</taxon>
        <taxon>Cyprinidae</taxon>
        <taxon>Labeoninae</taxon>
        <taxon>Labeonini</taxon>
        <taxon>Labeo</taxon>
    </lineage>
</organism>
<protein>
    <submittedName>
        <fullName evidence="7">Lifeguard 1-like protein</fullName>
    </submittedName>
</protein>
<feature type="transmembrane region" description="Helical" evidence="6">
    <location>
        <begin position="285"/>
        <end position="309"/>
    </location>
</feature>
<proteinExistence type="predicted"/>
<accession>A0A498MQT4</accession>
<dbReference type="GO" id="GO:0016020">
    <property type="term" value="C:membrane"/>
    <property type="evidence" value="ECO:0007669"/>
    <property type="project" value="UniProtKB-SubCell"/>
</dbReference>
<dbReference type="InterPro" id="IPR006214">
    <property type="entry name" value="Bax_inhibitor_1-related"/>
</dbReference>
<dbReference type="Pfam" id="PF01027">
    <property type="entry name" value="Bax1-I"/>
    <property type="match status" value="1"/>
</dbReference>
<feature type="transmembrane region" description="Helical" evidence="6">
    <location>
        <begin position="140"/>
        <end position="160"/>
    </location>
</feature>
<evidence type="ECO:0000256" key="4">
    <source>
        <dbReference type="ARBA" id="ARBA00023136"/>
    </source>
</evidence>
<gene>
    <name evidence="8" type="ORF">ROHU_019983</name>
    <name evidence="7" type="ORF">ROHU_022353</name>
</gene>
<keyword evidence="2 6" id="KW-0812">Transmembrane</keyword>
<name>A0A498MQT4_LABRO</name>
<keyword evidence="3 6" id="KW-1133">Transmembrane helix</keyword>
<evidence type="ECO:0000256" key="1">
    <source>
        <dbReference type="ARBA" id="ARBA00004141"/>
    </source>
</evidence>
<feature type="transmembrane region" description="Helical" evidence="6">
    <location>
        <begin position="260"/>
        <end position="279"/>
    </location>
</feature>
<keyword evidence="9" id="KW-1185">Reference proteome</keyword>
<dbReference type="GO" id="GO:2001234">
    <property type="term" value="P:negative regulation of apoptotic signaling pathway"/>
    <property type="evidence" value="ECO:0007669"/>
    <property type="project" value="TreeGrafter"/>
</dbReference>
<comment type="caution">
    <text evidence="7">The sequence shown here is derived from an EMBL/GenBank/DDBJ whole genome shotgun (WGS) entry which is preliminary data.</text>
</comment>
<dbReference type="AlphaFoldDB" id="A0A498MQT4"/>
<evidence type="ECO:0000313" key="9">
    <source>
        <dbReference type="Proteomes" id="UP000290572"/>
    </source>
</evidence>
<feature type="region of interest" description="Disordered" evidence="5">
    <location>
        <begin position="1"/>
        <end position="30"/>
    </location>
</feature>
<dbReference type="EMBL" id="QBIY01012552">
    <property type="protein sequence ID" value="RXN23918.1"/>
    <property type="molecule type" value="Genomic_DNA"/>
</dbReference>
<sequence length="356" mass="39557">MAQNKSGYTRFENPPPVSGVDQPAPPGFMMPPSYDASVPYGGPEAGVPVVIPVGPAYPPPAAFGNPMYGQEGSGCPPYPYPPAAPYVAGTYSSGPYEQPHPYAVAMSEPGQDPPPDYDTEQFISSGLDNQAVRRLFIRKVFAVLSLQLAVTCGFVAVFTFEPHVKLFVTQNVWTYWVGYVVFLVPYLVILCCGEFRRKHPWNLVSLSILTLAMSYMVGVISSFYDTDIVMMAIGITVLVCFTVIVFSLQTKYDFTSCYGVLFVCFIVLLFFGFLCIFMYNRILDLIYSTFGALLFTCCANIFTYLAKFLAVDTQLLLGNKNLSLNPEEYVFAALNLYLDIIHIFLYILRIFGRSRG</sequence>
<dbReference type="GO" id="GO:0005794">
    <property type="term" value="C:Golgi apparatus"/>
    <property type="evidence" value="ECO:0007669"/>
    <property type="project" value="TreeGrafter"/>
</dbReference>
<feature type="transmembrane region" description="Helical" evidence="6">
    <location>
        <begin position="172"/>
        <end position="191"/>
    </location>
</feature>
<evidence type="ECO:0000313" key="8">
    <source>
        <dbReference type="EMBL" id="RXN27529.1"/>
    </source>
</evidence>
<dbReference type="GO" id="GO:0005783">
    <property type="term" value="C:endoplasmic reticulum"/>
    <property type="evidence" value="ECO:0007669"/>
    <property type="project" value="TreeGrafter"/>
</dbReference>
<evidence type="ECO:0000256" key="2">
    <source>
        <dbReference type="ARBA" id="ARBA00022692"/>
    </source>
</evidence>
<evidence type="ECO:0000256" key="3">
    <source>
        <dbReference type="ARBA" id="ARBA00022989"/>
    </source>
</evidence>
<feature type="compositionally biased region" description="Pro residues" evidence="5">
    <location>
        <begin position="13"/>
        <end position="29"/>
    </location>
</feature>
<dbReference type="PANTHER" id="PTHR23291">
    <property type="entry name" value="BAX INHIBITOR-RELATED"/>
    <property type="match status" value="1"/>
</dbReference>
<keyword evidence="4 6" id="KW-0472">Membrane</keyword>
<evidence type="ECO:0000256" key="6">
    <source>
        <dbReference type="SAM" id="Phobius"/>
    </source>
</evidence>
<feature type="transmembrane region" description="Helical" evidence="6">
    <location>
        <begin position="228"/>
        <end position="248"/>
    </location>
</feature>
<feature type="transmembrane region" description="Helical" evidence="6">
    <location>
        <begin position="203"/>
        <end position="222"/>
    </location>
</feature>
<evidence type="ECO:0000313" key="7">
    <source>
        <dbReference type="EMBL" id="RXN23918.1"/>
    </source>
</evidence>